<dbReference type="HOGENOM" id="CLU_037628_3_3_12"/>
<reference evidence="6 7" key="1">
    <citation type="journal article" date="2010" name="Stand. Genomic Sci.">
        <title>Complete genome sequence of Spirochaeta smaragdinae type strain (SEBR 4228).</title>
        <authorList>
            <person name="Mavromatis K."/>
            <person name="Yasawong M."/>
            <person name="Chertkov O."/>
            <person name="Lapidus A."/>
            <person name="Lucas S."/>
            <person name="Nolan M."/>
            <person name="Del Rio T.G."/>
            <person name="Tice H."/>
            <person name="Cheng J.F."/>
            <person name="Pitluck S."/>
            <person name="Liolios K."/>
            <person name="Ivanova N."/>
            <person name="Tapia R."/>
            <person name="Han C."/>
            <person name="Bruce D."/>
            <person name="Goodwin L."/>
            <person name="Pati A."/>
            <person name="Chen A."/>
            <person name="Palaniappan K."/>
            <person name="Land M."/>
            <person name="Hauser L."/>
            <person name="Chang Y.J."/>
            <person name="Jeffries C.D."/>
            <person name="Detter J.C."/>
            <person name="Rohde M."/>
            <person name="Brambilla E."/>
            <person name="Spring S."/>
            <person name="Goker M."/>
            <person name="Sikorski J."/>
            <person name="Woyke T."/>
            <person name="Bristow J."/>
            <person name="Eisen J.A."/>
            <person name="Markowitz V."/>
            <person name="Hugenholtz P."/>
            <person name="Klenk H.P."/>
            <person name="Kyrpides N.C."/>
        </authorList>
    </citation>
    <scope>NUCLEOTIDE SEQUENCE [LARGE SCALE GENOMIC DNA]</scope>
    <source>
        <strain evidence="7">DSM 11293 / JCM 15392 / SEBR 4228</strain>
    </source>
</reference>
<dbReference type="EMBL" id="CP002116">
    <property type="protein sequence ID" value="ADK82132.1"/>
    <property type="molecule type" value="Genomic_DNA"/>
</dbReference>
<comment type="subcellular location">
    <subcellularLocation>
        <location evidence="1">Cell envelope</location>
    </subcellularLocation>
</comment>
<organism evidence="6 7">
    <name type="scientific">Sediminispirochaeta smaragdinae (strain DSM 11293 / JCM 15392 / SEBR 4228)</name>
    <name type="common">Spirochaeta smaragdinae</name>
    <dbReference type="NCBI Taxonomy" id="573413"/>
    <lineage>
        <taxon>Bacteria</taxon>
        <taxon>Pseudomonadati</taxon>
        <taxon>Spirochaetota</taxon>
        <taxon>Spirochaetia</taxon>
        <taxon>Spirochaetales</taxon>
        <taxon>Spirochaetaceae</taxon>
        <taxon>Sediminispirochaeta</taxon>
    </lineage>
</organism>
<dbReference type="PANTHER" id="PTHR46847:SF1">
    <property type="entry name" value="D-ALLOSE-BINDING PERIPLASMIC PROTEIN-RELATED"/>
    <property type="match status" value="1"/>
</dbReference>
<evidence type="ECO:0000313" key="6">
    <source>
        <dbReference type="EMBL" id="ADK82132.1"/>
    </source>
</evidence>
<name>E1R4P4_SEDSS</name>
<dbReference type="CDD" id="cd01536">
    <property type="entry name" value="PBP1_ABC_sugar_binding-like"/>
    <property type="match status" value="1"/>
</dbReference>
<sequence>MKKTFLLLIIFTVLVSMPIFANGQNESKESQDESLQISVVLKALTSEYWNTVREGCEAAGEKYGVAVTVVGPNSESEIAAQVTQIEEQVSTRPDALIIAPLEESAVIGASRPALDAGIPVLALDTDFGLKGKTTFVGTSNKTAAQMGGEWLAKQLGSGKKVVLIAGQLGEVTSNMRMDGFTAGLQAGGVEVLDVKSGNNTAEGSIKVMEDYLTRFRGEIDGVCTENDDEAIGTIEAIKQSNDPNKDKIMVVGFNGDSGYLQLMDSGQINAAATVAQQPYLMGYLAVEAAVKTINGETVSPIIDVPANLITKENLKDFLKE</sequence>
<evidence type="ECO:0000256" key="3">
    <source>
        <dbReference type="ARBA" id="ARBA00022729"/>
    </source>
</evidence>
<dbReference type="RefSeq" id="WP_013255591.1">
    <property type="nucleotide sequence ID" value="NC_014364.1"/>
</dbReference>
<dbReference type="AlphaFoldDB" id="E1R4P4"/>
<gene>
    <name evidence="6" type="ordered locus">Spirs_3031</name>
</gene>
<comment type="similarity">
    <text evidence="2">Belongs to the bacterial solute-binding protein 2 family.</text>
</comment>
<dbReference type="Proteomes" id="UP000002318">
    <property type="component" value="Chromosome"/>
</dbReference>
<feature type="chain" id="PRO_5003150720" evidence="4">
    <location>
        <begin position="22"/>
        <end position="320"/>
    </location>
</feature>
<evidence type="ECO:0000259" key="5">
    <source>
        <dbReference type="Pfam" id="PF13407"/>
    </source>
</evidence>
<dbReference type="SUPFAM" id="SSF53822">
    <property type="entry name" value="Periplasmic binding protein-like I"/>
    <property type="match status" value="1"/>
</dbReference>
<dbReference type="PANTHER" id="PTHR46847">
    <property type="entry name" value="D-ALLOSE-BINDING PERIPLASMIC PROTEIN-RELATED"/>
    <property type="match status" value="1"/>
</dbReference>
<keyword evidence="3 4" id="KW-0732">Signal</keyword>
<dbReference type="InterPro" id="IPR028082">
    <property type="entry name" value="Peripla_BP_I"/>
</dbReference>
<dbReference type="GO" id="GO:0030313">
    <property type="term" value="C:cell envelope"/>
    <property type="evidence" value="ECO:0007669"/>
    <property type="project" value="UniProtKB-SubCell"/>
</dbReference>
<dbReference type="Gene3D" id="3.40.50.2300">
    <property type="match status" value="2"/>
</dbReference>
<evidence type="ECO:0000256" key="4">
    <source>
        <dbReference type="SAM" id="SignalP"/>
    </source>
</evidence>
<feature type="signal peptide" evidence="4">
    <location>
        <begin position="1"/>
        <end position="21"/>
    </location>
</feature>
<dbReference type="OrthoDB" id="6196975at2"/>
<dbReference type="Pfam" id="PF13407">
    <property type="entry name" value="Peripla_BP_4"/>
    <property type="match status" value="1"/>
</dbReference>
<evidence type="ECO:0000313" key="7">
    <source>
        <dbReference type="Proteomes" id="UP000002318"/>
    </source>
</evidence>
<keyword evidence="7" id="KW-1185">Reference proteome</keyword>
<feature type="domain" description="Periplasmic binding protein" evidence="5">
    <location>
        <begin position="37"/>
        <end position="296"/>
    </location>
</feature>
<accession>E1R4P4</accession>
<proteinExistence type="inferred from homology"/>
<dbReference type="eggNOG" id="COG1879">
    <property type="taxonomic scope" value="Bacteria"/>
</dbReference>
<evidence type="ECO:0000256" key="1">
    <source>
        <dbReference type="ARBA" id="ARBA00004196"/>
    </source>
</evidence>
<dbReference type="InterPro" id="IPR025997">
    <property type="entry name" value="SBP_2_dom"/>
</dbReference>
<dbReference type="KEGG" id="ssm:Spirs_3031"/>
<evidence type="ECO:0000256" key="2">
    <source>
        <dbReference type="ARBA" id="ARBA00007639"/>
    </source>
</evidence>
<protein>
    <submittedName>
        <fullName evidence="6">Periplasmic binding protein/LacI transcriptional regulator</fullName>
    </submittedName>
</protein>
<dbReference type="GO" id="GO:0030246">
    <property type="term" value="F:carbohydrate binding"/>
    <property type="evidence" value="ECO:0007669"/>
    <property type="project" value="UniProtKB-ARBA"/>
</dbReference>
<dbReference type="STRING" id="573413.Spirs_3031"/>